<reference evidence="6" key="1">
    <citation type="journal article" date="2019" name="Int. J. Syst. Evol. Microbiol.">
        <title>The Global Catalogue of Microorganisms (GCM) 10K type strain sequencing project: providing services to taxonomists for standard genome sequencing and annotation.</title>
        <authorList>
            <consortium name="The Broad Institute Genomics Platform"/>
            <consortium name="The Broad Institute Genome Sequencing Center for Infectious Disease"/>
            <person name="Wu L."/>
            <person name="Ma J."/>
        </authorList>
    </citation>
    <scope>NUCLEOTIDE SEQUENCE [LARGE SCALE GENOMIC DNA]</scope>
    <source>
        <strain evidence="6">JCM 18392</strain>
    </source>
</reference>
<dbReference type="InterPro" id="IPR001890">
    <property type="entry name" value="RNA-binding_CRM"/>
</dbReference>
<evidence type="ECO:0000256" key="1">
    <source>
        <dbReference type="ARBA" id="ARBA00022884"/>
    </source>
</evidence>
<dbReference type="SUPFAM" id="SSF75471">
    <property type="entry name" value="YhbY-like"/>
    <property type="match status" value="1"/>
</dbReference>
<dbReference type="Gene3D" id="3.30.110.60">
    <property type="entry name" value="YhbY-like"/>
    <property type="match status" value="1"/>
</dbReference>
<evidence type="ECO:0000259" key="4">
    <source>
        <dbReference type="PROSITE" id="PS51295"/>
    </source>
</evidence>
<dbReference type="NCBIfam" id="TIGR00253">
    <property type="entry name" value="RNA_bind_YhbY"/>
    <property type="match status" value="1"/>
</dbReference>
<proteinExistence type="predicted"/>
<dbReference type="InterPro" id="IPR051925">
    <property type="entry name" value="RNA-binding_domain"/>
</dbReference>
<evidence type="ECO:0000256" key="2">
    <source>
        <dbReference type="PROSITE-ProRule" id="PRU00626"/>
    </source>
</evidence>
<accession>A0ABP9ECG1</accession>
<dbReference type="PANTHER" id="PTHR40065:SF3">
    <property type="entry name" value="RNA-BINDING PROTEIN YHBY"/>
    <property type="match status" value="1"/>
</dbReference>
<dbReference type="SMART" id="SM01103">
    <property type="entry name" value="CRS1_YhbY"/>
    <property type="match status" value="1"/>
</dbReference>
<dbReference type="InterPro" id="IPR017924">
    <property type="entry name" value="RNA-binding_YhbY"/>
</dbReference>
<dbReference type="Pfam" id="PF01985">
    <property type="entry name" value="CRS1_YhbY"/>
    <property type="match status" value="1"/>
</dbReference>
<evidence type="ECO:0000256" key="3">
    <source>
        <dbReference type="SAM" id="MobiDB-lite"/>
    </source>
</evidence>
<dbReference type="PROSITE" id="PS51295">
    <property type="entry name" value="CRM"/>
    <property type="match status" value="1"/>
</dbReference>
<sequence>MAGIRALKRRKNQGFAGRHDTLRAPLTFVARLSMAQDKPARGSTRKPARSRPPAATGRARPAPVESTHDSADLSMAQTRFLRGQAHGLKAMLQVGGKGLTDAVVAEVDAALEHHELIKVKIAAEDREARDALGAALAERCRAALVQRIGHVVVLYRQSRDKRQIVLPRA</sequence>
<evidence type="ECO:0000313" key="6">
    <source>
        <dbReference type="Proteomes" id="UP001501323"/>
    </source>
</evidence>
<keyword evidence="1 2" id="KW-0694">RNA-binding</keyword>
<dbReference type="Proteomes" id="UP001501323">
    <property type="component" value="Unassembled WGS sequence"/>
</dbReference>
<gene>
    <name evidence="5" type="ORF">GCM10023332_21740</name>
</gene>
<feature type="compositionally biased region" description="Low complexity" evidence="3">
    <location>
        <begin position="51"/>
        <end position="63"/>
    </location>
</feature>
<dbReference type="InterPro" id="IPR035920">
    <property type="entry name" value="YhbY-like_sf"/>
</dbReference>
<feature type="domain" description="CRM" evidence="4">
    <location>
        <begin position="71"/>
        <end position="167"/>
    </location>
</feature>
<feature type="region of interest" description="Disordered" evidence="3">
    <location>
        <begin position="35"/>
        <end position="69"/>
    </location>
</feature>
<keyword evidence="6" id="KW-1185">Reference proteome</keyword>
<name>A0ABP9ECG1_9GAMM</name>
<organism evidence="5 6">
    <name type="scientific">Luteimonas vadosa</name>
    <dbReference type="NCBI Taxonomy" id="1165507"/>
    <lineage>
        <taxon>Bacteria</taxon>
        <taxon>Pseudomonadati</taxon>
        <taxon>Pseudomonadota</taxon>
        <taxon>Gammaproteobacteria</taxon>
        <taxon>Lysobacterales</taxon>
        <taxon>Lysobacteraceae</taxon>
        <taxon>Luteimonas</taxon>
    </lineage>
</organism>
<dbReference type="PANTHER" id="PTHR40065">
    <property type="entry name" value="RNA-BINDING PROTEIN YHBY"/>
    <property type="match status" value="1"/>
</dbReference>
<evidence type="ECO:0000313" key="5">
    <source>
        <dbReference type="EMBL" id="GAA4868839.1"/>
    </source>
</evidence>
<comment type="caution">
    <text evidence="5">The sequence shown here is derived from an EMBL/GenBank/DDBJ whole genome shotgun (WGS) entry which is preliminary data.</text>
</comment>
<protein>
    <recommendedName>
        <fullName evidence="4">CRM domain-containing protein</fullName>
    </recommendedName>
</protein>
<dbReference type="EMBL" id="BAABJY010000002">
    <property type="protein sequence ID" value="GAA4868839.1"/>
    <property type="molecule type" value="Genomic_DNA"/>
</dbReference>